<comment type="caution">
    <text evidence="14">The sequence shown here is derived from an EMBL/GenBank/DDBJ whole genome shotgun (WGS) entry which is preliminary data.</text>
</comment>
<dbReference type="GO" id="GO:0016020">
    <property type="term" value="C:membrane"/>
    <property type="evidence" value="ECO:0007669"/>
    <property type="project" value="UniProtKB-SubCell"/>
</dbReference>
<evidence type="ECO:0000256" key="7">
    <source>
        <dbReference type="ARBA" id="ARBA00022833"/>
    </source>
</evidence>
<name>A0AAU9KE76_9CILI</name>
<keyword evidence="5 10" id="KW-0863">Zinc-finger</keyword>
<dbReference type="InterPro" id="IPR013083">
    <property type="entry name" value="Znf_RING/FYVE/PHD"/>
</dbReference>
<keyword evidence="4" id="KW-0479">Metal-binding</keyword>
<evidence type="ECO:0000256" key="3">
    <source>
        <dbReference type="ARBA" id="ARBA00022692"/>
    </source>
</evidence>
<evidence type="ECO:0000256" key="11">
    <source>
        <dbReference type="SAM" id="Phobius"/>
    </source>
</evidence>
<evidence type="ECO:0000256" key="5">
    <source>
        <dbReference type="ARBA" id="ARBA00022771"/>
    </source>
</evidence>
<dbReference type="AlphaFoldDB" id="A0AAU9KE76"/>
<dbReference type="SUPFAM" id="SSF57850">
    <property type="entry name" value="RING/U-box"/>
    <property type="match status" value="1"/>
</dbReference>
<gene>
    <name evidence="14" type="ORF">BSTOLATCC_MIC59725</name>
</gene>
<evidence type="ECO:0008006" key="16">
    <source>
        <dbReference type="Google" id="ProtNLM"/>
    </source>
</evidence>
<evidence type="ECO:0000256" key="6">
    <source>
        <dbReference type="ARBA" id="ARBA00022786"/>
    </source>
</evidence>
<dbReference type="SMART" id="SM00546">
    <property type="entry name" value="CUE"/>
    <property type="match status" value="1"/>
</dbReference>
<evidence type="ECO:0000256" key="8">
    <source>
        <dbReference type="ARBA" id="ARBA00022989"/>
    </source>
</evidence>
<comment type="subcellular location">
    <subcellularLocation>
        <location evidence="1">Membrane</location>
        <topology evidence="1">Multi-pass membrane protein</topology>
    </subcellularLocation>
</comment>
<dbReference type="InterPro" id="IPR003892">
    <property type="entry name" value="CUE"/>
</dbReference>
<dbReference type="PANTHER" id="PTHR15067">
    <property type="entry name" value="E3 UBIQUITIN-PROTEIN LIGASE RNF8"/>
    <property type="match status" value="1"/>
</dbReference>
<reference evidence="14" key="1">
    <citation type="submission" date="2021-09" db="EMBL/GenBank/DDBJ databases">
        <authorList>
            <consortium name="AG Swart"/>
            <person name="Singh M."/>
            <person name="Singh A."/>
            <person name="Seah K."/>
            <person name="Emmerich C."/>
        </authorList>
    </citation>
    <scope>NUCLEOTIDE SEQUENCE</scope>
    <source>
        <strain evidence="14">ATCC30299</strain>
    </source>
</reference>
<evidence type="ECO:0000256" key="2">
    <source>
        <dbReference type="ARBA" id="ARBA00022679"/>
    </source>
</evidence>
<dbReference type="GO" id="GO:0006511">
    <property type="term" value="P:ubiquitin-dependent protein catabolic process"/>
    <property type="evidence" value="ECO:0007669"/>
    <property type="project" value="TreeGrafter"/>
</dbReference>
<dbReference type="PANTHER" id="PTHR15067:SF4">
    <property type="entry name" value="E3 UBIQUITIN-PROTEIN LIGASE RNF8"/>
    <property type="match status" value="1"/>
</dbReference>
<sequence>MRALEIANAIYESITAWKLALWILPANTLLLAALLVPSLLTSGLISTIHLIKSSSSLCLLIFITVSFWCFYATQLIFYIFLDSLNSAERKRIGHYLLNDSMLLQFVVISLGDSSNNSIEILIWAFIFVYYSSCKVLSIIAKSRLQNNHIRNLQELIMTTIGVTAGFIIFTAYVFSNASPSLILLINYDGILVLKESVITWYQLKHNLALSRRHDLAVNSAEILINICRWIHLAIWYSEWFLSSPLQILVIMRQQKYIISLISICKRYRHYKISMRNFVKKYPPLTEAELSKHGDEKCCICWEPLTQSKCSRISCGHIHHVECIRTWVLNNTEKKCPLCNQIFLQPEMVRERSWWNFSFSRNAAGMREQREREVEQVREILPHIPHEVIRRELERTGSMDETIANMLDE</sequence>
<dbReference type="GO" id="GO:0000151">
    <property type="term" value="C:ubiquitin ligase complex"/>
    <property type="evidence" value="ECO:0007669"/>
    <property type="project" value="TreeGrafter"/>
</dbReference>
<dbReference type="GO" id="GO:0016567">
    <property type="term" value="P:protein ubiquitination"/>
    <property type="evidence" value="ECO:0007669"/>
    <property type="project" value="TreeGrafter"/>
</dbReference>
<feature type="transmembrane region" description="Helical" evidence="11">
    <location>
        <begin position="20"/>
        <end position="45"/>
    </location>
</feature>
<evidence type="ECO:0000313" key="14">
    <source>
        <dbReference type="EMBL" id="CAG9333916.1"/>
    </source>
</evidence>
<keyword evidence="3 11" id="KW-0812">Transmembrane</keyword>
<evidence type="ECO:0000256" key="1">
    <source>
        <dbReference type="ARBA" id="ARBA00004141"/>
    </source>
</evidence>
<dbReference type="Pfam" id="PF02845">
    <property type="entry name" value="CUE"/>
    <property type="match status" value="1"/>
</dbReference>
<dbReference type="GO" id="GO:0005829">
    <property type="term" value="C:cytosol"/>
    <property type="evidence" value="ECO:0007669"/>
    <property type="project" value="TreeGrafter"/>
</dbReference>
<feature type="transmembrane region" description="Helical" evidence="11">
    <location>
        <begin position="152"/>
        <end position="175"/>
    </location>
</feature>
<dbReference type="EMBL" id="CAJZBQ010000057">
    <property type="protein sequence ID" value="CAG9333916.1"/>
    <property type="molecule type" value="Genomic_DNA"/>
</dbReference>
<keyword evidence="6" id="KW-0833">Ubl conjugation pathway</keyword>
<keyword evidence="2" id="KW-0808">Transferase</keyword>
<evidence type="ECO:0000259" key="13">
    <source>
        <dbReference type="PROSITE" id="PS51140"/>
    </source>
</evidence>
<protein>
    <recommendedName>
        <fullName evidence="16">RING-type domain-containing protein</fullName>
    </recommendedName>
</protein>
<dbReference type="GO" id="GO:0061630">
    <property type="term" value="F:ubiquitin protein ligase activity"/>
    <property type="evidence" value="ECO:0007669"/>
    <property type="project" value="TreeGrafter"/>
</dbReference>
<feature type="transmembrane region" description="Helical" evidence="11">
    <location>
        <begin position="120"/>
        <end position="140"/>
    </location>
</feature>
<evidence type="ECO:0000259" key="12">
    <source>
        <dbReference type="PROSITE" id="PS50089"/>
    </source>
</evidence>
<feature type="domain" description="CUE" evidence="13">
    <location>
        <begin position="368"/>
        <end position="408"/>
    </location>
</feature>
<dbReference type="Proteomes" id="UP001162131">
    <property type="component" value="Unassembled WGS sequence"/>
</dbReference>
<dbReference type="Pfam" id="PF13639">
    <property type="entry name" value="zf-RING_2"/>
    <property type="match status" value="1"/>
</dbReference>
<dbReference type="GO" id="GO:0008270">
    <property type="term" value="F:zinc ion binding"/>
    <property type="evidence" value="ECO:0007669"/>
    <property type="project" value="UniProtKB-KW"/>
</dbReference>
<keyword evidence="8 11" id="KW-1133">Transmembrane helix</keyword>
<keyword evidence="9 11" id="KW-0472">Membrane</keyword>
<dbReference type="PROSITE" id="PS51140">
    <property type="entry name" value="CUE"/>
    <property type="match status" value="1"/>
</dbReference>
<dbReference type="InterPro" id="IPR001841">
    <property type="entry name" value="Znf_RING"/>
</dbReference>
<keyword evidence="15" id="KW-1185">Reference proteome</keyword>
<dbReference type="GO" id="GO:0043130">
    <property type="term" value="F:ubiquitin binding"/>
    <property type="evidence" value="ECO:0007669"/>
    <property type="project" value="InterPro"/>
</dbReference>
<dbReference type="Gene3D" id="1.10.8.10">
    <property type="entry name" value="DNA helicase RuvA subunit, C-terminal domain"/>
    <property type="match status" value="1"/>
</dbReference>
<dbReference type="PROSITE" id="PS50089">
    <property type="entry name" value="ZF_RING_2"/>
    <property type="match status" value="1"/>
</dbReference>
<organism evidence="14 15">
    <name type="scientific">Blepharisma stoltei</name>
    <dbReference type="NCBI Taxonomy" id="1481888"/>
    <lineage>
        <taxon>Eukaryota</taxon>
        <taxon>Sar</taxon>
        <taxon>Alveolata</taxon>
        <taxon>Ciliophora</taxon>
        <taxon>Postciliodesmatophora</taxon>
        <taxon>Heterotrichea</taxon>
        <taxon>Heterotrichida</taxon>
        <taxon>Blepharismidae</taxon>
        <taxon>Blepharisma</taxon>
    </lineage>
</organism>
<feature type="transmembrane region" description="Helical" evidence="11">
    <location>
        <begin position="57"/>
        <end position="81"/>
    </location>
</feature>
<accession>A0AAU9KE76</accession>
<evidence type="ECO:0000256" key="10">
    <source>
        <dbReference type="PROSITE-ProRule" id="PRU00175"/>
    </source>
</evidence>
<dbReference type="Gene3D" id="3.30.40.10">
    <property type="entry name" value="Zinc/RING finger domain, C3HC4 (zinc finger)"/>
    <property type="match status" value="1"/>
</dbReference>
<keyword evidence="7" id="KW-0862">Zinc</keyword>
<proteinExistence type="predicted"/>
<evidence type="ECO:0000256" key="4">
    <source>
        <dbReference type="ARBA" id="ARBA00022723"/>
    </source>
</evidence>
<evidence type="ECO:0000313" key="15">
    <source>
        <dbReference type="Proteomes" id="UP001162131"/>
    </source>
</evidence>
<evidence type="ECO:0000256" key="9">
    <source>
        <dbReference type="ARBA" id="ARBA00023136"/>
    </source>
</evidence>
<feature type="domain" description="RING-type" evidence="12">
    <location>
        <begin position="297"/>
        <end position="339"/>
    </location>
</feature>